<keyword evidence="2" id="KW-1185">Reference proteome</keyword>
<dbReference type="EMBL" id="CP026512">
    <property type="protein sequence ID" value="QAX82221.1"/>
    <property type="molecule type" value="Genomic_DNA"/>
</dbReference>
<proteinExistence type="predicted"/>
<sequence length="53" mass="5907">MCAGISLCDVPQAFTTTIITYLTVKAVPTQINYYCALQVLGYFYVTPLSLRQL</sequence>
<evidence type="ECO:0000313" key="1">
    <source>
        <dbReference type="EMBL" id="QAX82221.1"/>
    </source>
</evidence>
<evidence type="ECO:0000313" key="2">
    <source>
        <dbReference type="Proteomes" id="UP000288953"/>
    </source>
</evidence>
<protein>
    <submittedName>
        <fullName evidence="1">Uncharacterized protein</fullName>
    </submittedName>
</protein>
<organism evidence="1 2">
    <name type="scientific">Candidatus Pseudomonas adelgestsugas</name>
    <dbReference type="NCBI Taxonomy" id="1302376"/>
    <lineage>
        <taxon>Bacteria</taxon>
        <taxon>Pseudomonadati</taxon>
        <taxon>Pseudomonadota</taxon>
        <taxon>Gammaproteobacteria</taxon>
        <taxon>Pseudomonadales</taxon>
        <taxon>Pseudomonadaceae</taxon>
        <taxon>Pseudomonas</taxon>
    </lineage>
</organism>
<reference evidence="1 2" key="1">
    <citation type="journal article" date="2018" name="Genome Biol. Evol.">
        <title>Partnering With a Pest: Genomes of Hemlock Woolly Adelgid Symbionts Reveal Atypical Nutritional Provisioning Patterns in Dual-Obligate Bacteria.</title>
        <authorList>
            <person name="Weglarz K.M."/>
            <person name="Havill N.P."/>
            <person name="Burke G.R."/>
            <person name="von Dohlen C.D."/>
        </authorList>
    </citation>
    <scope>NUCLEOTIDE SEQUENCE [LARGE SCALE GENOMIC DNA]</scope>
    <source>
        <strain evidence="1 2">HWA_ENA</strain>
    </source>
</reference>
<name>A0ABX5RAF7_9PSED</name>
<accession>A0ABX5RAF7</accession>
<dbReference type="Proteomes" id="UP000288953">
    <property type="component" value="Chromosome"/>
</dbReference>
<gene>
    <name evidence="1" type="ORF">C3B55_00918</name>
</gene>